<reference evidence="10 11" key="1">
    <citation type="journal article" date="2024" name="Nat. Commun.">
        <title>Phylogenomics reveals the evolutionary origins of lichenization in chlorophyte algae.</title>
        <authorList>
            <person name="Puginier C."/>
            <person name="Libourel C."/>
            <person name="Otte J."/>
            <person name="Skaloud P."/>
            <person name="Haon M."/>
            <person name="Grisel S."/>
            <person name="Petersen M."/>
            <person name="Berrin J.G."/>
            <person name="Delaux P.M."/>
            <person name="Dal Grande F."/>
            <person name="Keller J."/>
        </authorList>
    </citation>
    <scope>NUCLEOTIDE SEQUENCE [LARGE SCALE GENOMIC DNA]</scope>
    <source>
        <strain evidence="10 11">SAG 216-7</strain>
    </source>
</reference>
<sequence>MSDYKALFKAAKAQRETAVPGKLSKDQIRALKAQKAAAAAREAQDDANKRERQGAARAAASAAPPQNRMPPPAPRPAKSSKPVPPPPKFNDPVPFRAESQGTIITSLGNDTPSSDASFKGVAVGMATATSLDAQSVASTNGGGLPSGFFEEAAAPSEASSSKAAAPQSGLPSGFFEAPGPSPGDGEEMEASVAPGPGPEPSTAGRVEGSLPAGFFEDTGPEENEAEAATGVVLAGPSDSAPAQPDGSSAIPKGFFANADADAKARGEKPVKPRTKDEQFSDFMTSIAADVKEVQAREEEEAANEAAERAERELFEQRMRLQRIEELKHGAPSFSTATAAETMGFAEGYMASEEAKEILKEATDGSDYYRLENDFICRVDESGPARLYVPPTNDTREDILRLVHDSVA</sequence>
<feature type="region of interest" description="Disordered" evidence="8">
    <location>
        <begin position="135"/>
        <end position="253"/>
    </location>
</feature>
<evidence type="ECO:0000256" key="6">
    <source>
        <dbReference type="ARBA" id="ARBA00023242"/>
    </source>
</evidence>
<keyword evidence="5" id="KW-0862">Zinc</keyword>
<feature type="region of interest" description="Disordered" evidence="8">
    <location>
        <begin position="1"/>
        <end position="117"/>
    </location>
</feature>
<accession>A0ABR2YI50</accession>
<keyword evidence="4" id="KW-0863">Zinc-finger</keyword>
<dbReference type="Proteomes" id="UP001491310">
    <property type="component" value="Unassembled WGS sequence"/>
</dbReference>
<feature type="compositionally biased region" description="Low complexity" evidence="8">
    <location>
        <begin position="30"/>
        <end position="41"/>
    </location>
</feature>
<protein>
    <recommendedName>
        <fullName evidence="9">ZNF380 coiled-coil domain-containing protein</fullName>
    </recommendedName>
</protein>
<keyword evidence="3" id="KW-0479">Metal-binding</keyword>
<feature type="compositionally biased region" description="Basic and acidic residues" evidence="8">
    <location>
        <begin position="261"/>
        <end position="278"/>
    </location>
</feature>
<dbReference type="Pfam" id="PF23406">
    <property type="entry name" value="ZNF380_CC"/>
    <property type="match status" value="1"/>
</dbReference>
<keyword evidence="7" id="KW-0175">Coiled coil</keyword>
<evidence type="ECO:0000256" key="3">
    <source>
        <dbReference type="ARBA" id="ARBA00022723"/>
    </source>
</evidence>
<gene>
    <name evidence="10" type="ORF">WJX75_004984</name>
</gene>
<feature type="domain" description="ZNF380 coiled-coil" evidence="9">
    <location>
        <begin position="250"/>
        <end position="328"/>
    </location>
</feature>
<evidence type="ECO:0000256" key="8">
    <source>
        <dbReference type="SAM" id="MobiDB-lite"/>
    </source>
</evidence>
<feature type="compositionally biased region" description="Polar residues" evidence="8">
    <location>
        <begin position="99"/>
        <end position="116"/>
    </location>
</feature>
<feature type="compositionally biased region" description="Low complexity" evidence="8">
    <location>
        <begin position="55"/>
        <end position="66"/>
    </location>
</feature>
<comment type="subcellular location">
    <subcellularLocation>
        <location evidence="1">Nucleus speckle</location>
    </subcellularLocation>
</comment>
<comment type="caution">
    <text evidence="10">The sequence shown here is derived from an EMBL/GenBank/DDBJ whole genome shotgun (WGS) entry which is preliminary data.</text>
</comment>
<evidence type="ECO:0000313" key="11">
    <source>
        <dbReference type="Proteomes" id="UP001491310"/>
    </source>
</evidence>
<dbReference type="PANTHER" id="PTHR13278:SF0">
    <property type="entry name" value="ZINC FINGER PROTEIN 830"/>
    <property type="match status" value="1"/>
</dbReference>
<name>A0ABR2YI50_9CHLO</name>
<feature type="compositionally biased region" description="Basic and acidic residues" evidence="8">
    <location>
        <begin position="42"/>
        <end position="54"/>
    </location>
</feature>
<proteinExistence type="predicted"/>
<evidence type="ECO:0000256" key="4">
    <source>
        <dbReference type="ARBA" id="ARBA00022771"/>
    </source>
</evidence>
<evidence type="ECO:0000256" key="2">
    <source>
        <dbReference type="ARBA" id="ARBA00022473"/>
    </source>
</evidence>
<keyword evidence="11" id="KW-1185">Reference proteome</keyword>
<feature type="coiled-coil region" evidence="7">
    <location>
        <begin position="288"/>
        <end position="326"/>
    </location>
</feature>
<dbReference type="InterPro" id="IPR040050">
    <property type="entry name" value="ZNF830-like"/>
</dbReference>
<evidence type="ECO:0000256" key="7">
    <source>
        <dbReference type="SAM" id="Coils"/>
    </source>
</evidence>
<evidence type="ECO:0000259" key="9">
    <source>
        <dbReference type="Pfam" id="PF23406"/>
    </source>
</evidence>
<evidence type="ECO:0000256" key="5">
    <source>
        <dbReference type="ARBA" id="ARBA00022833"/>
    </source>
</evidence>
<keyword evidence="2" id="KW-0217">Developmental protein</keyword>
<dbReference type="EMBL" id="JALJOT010000011">
    <property type="protein sequence ID" value="KAK9905713.1"/>
    <property type="molecule type" value="Genomic_DNA"/>
</dbReference>
<evidence type="ECO:0000313" key="10">
    <source>
        <dbReference type="EMBL" id="KAK9905713.1"/>
    </source>
</evidence>
<feature type="region of interest" description="Disordered" evidence="8">
    <location>
        <begin position="261"/>
        <end position="280"/>
    </location>
</feature>
<feature type="compositionally biased region" description="Low complexity" evidence="8">
    <location>
        <begin position="150"/>
        <end position="166"/>
    </location>
</feature>
<keyword evidence="6" id="KW-0539">Nucleus</keyword>
<organism evidence="10 11">
    <name type="scientific">Coccomyxa subellipsoidea</name>
    <dbReference type="NCBI Taxonomy" id="248742"/>
    <lineage>
        <taxon>Eukaryota</taxon>
        <taxon>Viridiplantae</taxon>
        <taxon>Chlorophyta</taxon>
        <taxon>core chlorophytes</taxon>
        <taxon>Trebouxiophyceae</taxon>
        <taxon>Trebouxiophyceae incertae sedis</taxon>
        <taxon>Coccomyxaceae</taxon>
        <taxon>Coccomyxa</taxon>
    </lineage>
</organism>
<dbReference type="PANTHER" id="PTHR13278">
    <property type="entry name" value="ZINC FINGER PROTEIN 830"/>
    <property type="match status" value="1"/>
</dbReference>
<dbReference type="InterPro" id="IPR059039">
    <property type="entry name" value="ZNF380_CC"/>
</dbReference>
<evidence type="ECO:0000256" key="1">
    <source>
        <dbReference type="ARBA" id="ARBA00004324"/>
    </source>
</evidence>